<dbReference type="InterPro" id="IPR050642">
    <property type="entry name" value="PDH_E1_Alpha_Subunit"/>
</dbReference>
<keyword evidence="8" id="KW-1185">Reference proteome</keyword>
<keyword evidence="2" id="KW-0560">Oxidoreductase</keyword>
<dbReference type="Gene3D" id="3.40.50.970">
    <property type="match status" value="1"/>
</dbReference>
<feature type="domain" description="Dehydrogenase E1 component" evidence="6">
    <location>
        <begin position="14"/>
        <end position="311"/>
    </location>
</feature>
<dbReference type="SUPFAM" id="SSF52518">
    <property type="entry name" value="Thiamin diphosphate-binding fold (THDP-binding)"/>
    <property type="match status" value="1"/>
</dbReference>
<dbReference type="RefSeq" id="WP_201082059.1">
    <property type="nucleotide sequence ID" value="NZ_CP067421.1"/>
</dbReference>
<evidence type="ECO:0000313" key="7">
    <source>
        <dbReference type="EMBL" id="QQP92834.1"/>
    </source>
</evidence>
<keyword evidence="7" id="KW-0614">Plasmid</keyword>
<proteinExistence type="predicted"/>
<evidence type="ECO:0000256" key="3">
    <source>
        <dbReference type="ARBA" id="ARBA00023052"/>
    </source>
</evidence>
<dbReference type="PANTHER" id="PTHR11516:SF60">
    <property type="entry name" value="PYRUVATE DEHYDROGENASE E1 COMPONENT SUBUNIT ALPHA"/>
    <property type="match status" value="1"/>
</dbReference>
<evidence type="ECO:0000256" key="1">
    <source>
        <dbReference type="ARBA" id="ARBA00001964"/>
    </source>
</evidence>
<name>A0ABX7BEK8_9PROT</name>
<dbReference type="InterPro" id="IPR001017">
    <property type="entry name" value="DH_E1"/>
</dbReference>
<accession>A0ABX7BEK8</accession>
<comment type="cofactor">
    <cofactor evidence="1">
        <name>thiamine diphosphate</name>
        <dbReference type="ChEBI" id="CHEBI:58937"/>
    </cofactor>
</comment>
<dbReference type="EMBL" id="CP067421">
    <property type="protein sequence ID" value="QQP92834.1"/>
    <property type="molecule type" value="Genomic_DNA"/>
</dbReference>
<evidence type="ECO:0000256" key="5">
    <source>
        <dbReference type="ARBA" id="ARBA00051231"/>
    </source>
</evidence>
<organism evidence="7 8">
    <name type="scientific">Skermanella cutis</name>
    <dbReference type="NCBI Taxonomy" id="2775420"/>
    <lineage>
        <taxon>Bacteria</taxon>
        <taxon>Pseudomonadati</taxon>
        <taxon>Pseudomonadota</taxon>
        <taxon>Alphaproteobacteria</taxon>
        <taxon>Rhodospirillales</taxon>
        <taxon>Azospirillaceae</taxon>
        <taxon>Skermanella</taxon>
    </lineage>
</organism>
<dbReference type="InterPro" id="IPR029061">
    <property type="entry name" value="THDP-binding"/>
</dbReference>
<evidence type="ECO:0000259" key="6">
    <source>
        <dbReference type="Pfam" id="PF00676"/>
    </source>
</evidence>
<dbReference type="PANTHER" id="PTHR11516">
    <property type="entry name" value="PYRUVATE DEHYDROGENASE E1 COMPONENT, ALPHA SUBUNIT BACTERIAL AND ORGANELLAR"/>
    <property type="match status" value="1"/>
</dbReference>
<protein>
    <submittedName>
        <fullName evidence="7">Thiamine pyrophosphate-dependent dehydrogenase E1 component subunit alpha</fullName>
    </submittedName>
</protein>
<dbReference type="CDD" id="cd02000">
    <property type="entry name" value="TPP_E1_PDC_ADC_BCADC"/>
    <property type="match status" value="1"/>
</dbReference>
<geneLocation type="plasmid" evidence="7 8">
    <name>pTT6-1</name>
</geneLocation>
<evidence type="ECO:0000256" key="4">
    <source>
        <dbReference type="ARBA" id="ARBA00025211"/>
    </source>
</evidence>
<reference evidence="7" key="1">
    <citation type="submission" date="2021-02" db="EMBL/GenBank/DDBJ databases">
        <title>Skermanella TT6 skin isolate.</title>
        <authorList>
            <person name="Lee K."/>
            <person name="Ganzorig M."/>
        </authorList>
    </citation>
    <scope>NUCLEOTIDE SEQUENCE</scope>
    <source>
        <strain evidence="7">TT6</strain>
    </source>
</reference>
<keyword evidence="3" id="KW-0786">Thiamine pyrophosphate</keyword>
<comment type="catalytic activity">
    <reaction evidence="5">
        <text>N(6)-[(R)-lipoyl]-L-lysyl-[protein] + pyruvate + H(+) = N(6)-[(R)-S(8)-acetyldihydrolipoyl]-L-lysyl-[protein] + CO2</text>
        <dbReference type="Rhea" id="RHEA:19189"/>
        <dbReference type="Rhea" id="RHEA-COMP:10474"/>
        <dbReference type="Rhea" id="RHEA-COMP:10478"/>
        <dbReference type="ChEBI" id="CHEBI:15361"/>
        <dbReference type="ChEBI" id="CHEBI:15378"/>
        <dbReference type="ChEBI" id="CHEBI:16526"/>
        <dbReference type="ChEBI" id="CHEBI:83099"/>
        <dbReference type="ChEBI" id="CHEBI:83111"/>
        <dbReference type="EC" id="1.2.4.1"/>
    </reaction>
</comment>
<dbReference type="Pfam" id="PF00676">
    <property type="entry name" value="E1_dh"/>
    <property type="match status" value="1"/>
</dbReference>
<gene>
    <name evidence="7" type="ORF">IGS68_30810</name>
</gene>
<sequence length="322" mass="34044">MQLAREDLLKAYRQMRLIRMFEDRVSQEGATGDIPGNTHLYAGQEASAVGICMHLDDGDRIGSTHRGHGHSIAKGCDADGMMAEIFGKATGTCRGKGGSMHIADLGKGMLGANGIVGGSPPLVCGAALAAQTLGLDRVAVAFTGDGGINQGTTAESLNLAMVWKLPVIFAVEDNGFGEATASDWAVAGDIVERAKGYGMPAERVDGLDFFAVHDAAGRAVSRARSGGGPTLLHIKVARFYGHFSGDPDTYRTPEERAAMKRDQDCLRIFRRRVTEAALLDEAQLDAVDAEVAATIDRAVASARAAPKPDPKELLTDVYVSYP</sequence>
<evidence type="ECO:0000313" key="8">
    <source>
        <dbReference type="Proteomes" id="UP000595197"/>
    </source>
</evidence>
<evidence type="ECO:0000256" key="2">
    <source>
        <dbReference type="ARBA" id="ARBA00023002"/>
    </source>
</evidence>
<dbReference type="Proteomes" id="UP000595197">
    <property type="component" value="Plasmid pTT6-1"/>
</dbReference>
<comment type="function">
    <text evidence="4">The pyruvate dehydrogenase complex catalyzes the overall conversion of pyruvate to acetyl-CoA and CO(2). It contains multiple copies of three enzymatic components: pyruvate dehydrogenase (E1), dihydrolipoamide acetyltransferase (E2) and lipoamide dehydrogenase (E3).</text>
</comment>